<gene>
    <name evidence="3" type="ORF">XhyaCFBP1156_01470</name>
</gene>
<dbReference type="InterPro" id="IPR013736">
    <property type="entry name" value="Xaa-Pro_dipept_C"/>
</dbReference>
<dbReference type="SUPFAM" id="SSF53474">
    <property type="entry name" value="alpha/beta-Hydrolases"/>
    <property type="match status" value="1"/>
</dbReference>
<comment type="caution">
    <text evidence="3">The sequence shown here is derived from an EMBL/GenBank/DDBJ whole genome shotgun (WGS) entry which is preliminary data.</text>
</comment>
<dbReference type="RefSeq" id="WP_046980273.1">
    <property type="nucleotide sequence ID" value="NZ_CP043476.1"/>
</dbReference>
<evidence type="ECO:0000313" key="4">
    <source>
        <dbReference type="Proteomes" id="UP000238261"/>
    </source>
</evidence>
<evidence type="ECO:0000313" key="3">
    <source>
        <dbReference type="EMBL" id="PPU99852.1"/>
    </source>
</evidence>
<evidence type="ECO:0000256" key="1">
    <source>
        <dbReference type="ARBA" id="ARBA00022801"/>
    </source>
</evidence>
<dbReference type="Pfam" id="PF02129">
    <property type="entry name" value="Peptidase_S15"/>
    <property type="match status" value="1"/>
</dbReference>
<proteinExistence type="predicted"/>
<dbReference type="EMBL" id="MDEG01000001">
    <property type="protein sequence ID" value="PPU99852.1"/>
    <property type="molecule type" value="Genomic_DNA"/>
</dbReference>
<keyword evidence="1" id="KW-0378">Hydrolase</keyword>
<dbReference type="PANTHER" id="PTHR43056">
    <property type="entry name" value="PEPTIDASE S9 PROLYL OLIGOPEPTIDASE"/>
    <property type="match status" value="1"/>
</dbReference>
<feature type="domain" description="Xaa-Pro dipeptidyl-peptidase C-terminal" evidence="2">
    <location>
        <begin position="314"/>
        <end position="560"/>
    </location>
</feature>
<protein>
    <recommendedName>
        <fullName evidence="2">Xaa-Pro dipeptidyl-peptidase C-terminal domain-containing protein</fullName>
    </recommendedName>
</protein>
<dbReference type="InterPro" id="IPR029058">
    <property type="entry name" value="AB_hydrolase_fold"/>
</dbReference>
<dbReference type="SUPFAM" id="SSF49785">
    <property type="entry name" value="Galactose-binding domain-like"/>
    <property type="match status" value="1"/>
</dbReference>
<keyword evidence="4" id="KW-1185">Reference proteome</keyword>
<dbReference type="InterPro" id="IPR050585">
    <property type="entry name" value="Xaa-Pro_dipeptidyl-ppase/CocE"/>
</dbReference>
<reference evidence="4" key="1">
    <citation type="submission" date="2016-08" db="EMBL/GenBank/DDBJ databases">
        <authorList>
            <person name="Merda D."/>
            <person name="Briand M."/>
            <person name="Taghouti G."/>
            <person name="Carrere S."/>
            <person name="Gouzy J."/>
            <person name="Portier P."/>
            <person name="Jacques M.-A."/>
            <person name="Fischer-Le Saux M."/>
        </authorList>
    </citation>
    <scope>NUCLEOTIDE SEQUENCE [LARGE SCALE GENOMIC DNA]</scope>
    <source>
        <strain evidence="4">CFBP1156</strain>
    </source>
</reference>
<dbReference type="InterPro" id="IPR005674">
    <property type="entry name" value="CocE/Ser_esterase"/>
</dbReference>
<dbReference type="InterPro" id="IPR008979">
    <property type="entry name" value="Galactose-bd-like_sf"/>
</dbReference>
<dbReference type="NCBIfam" id="TIGR00976">
    <property type="entry name" value="CocE_NonD"/>
    <property type="match status" value="2"/>
</dbReference>
<dbReference type="AlphaFoldDB" id="A0A2S7F325"/>
<dbReference type="Gene3D" id="1.10.3020.10">
    <property type="entry name" value="alpha-amino acid ester hydrolase ( Helical cap domain)"/>
    <property type="match status" value="1"/>
</dbReference>
<accession>A0A2S7F325</accession>
<sequence>MQYLRIDAAPTPADAQLVKVRMRDGIELAADLYAADAEPNLPSPTILIRTPYDKAGKSWTYPEIARTFAAHGYVVLIQDVRGKFGSGGTPEFMIHEAEDGYDTIEWITRQPWSNGSVGMWGTSYFGFTQLAALSSAHPALKCITPRMTGSHLGMPLTHRDGSRDVEHVVNRWYYGAAYLDDHLYFSDLNWTRPWVHLFDDLFKELGKDSADFRASFEKTFLDRPLKPATLIANPIPTLFTIGYYDFASHWTWRDVNTLARAPSWAGKVFLRLEAIDHEGYSLDQAPFGPEDNHSLEQNQKARHRRLRRIVDPYLPFFNKHLKGFGEGVAPVSYEICHGDWQTATAWPPAPSQPVRLYPHATAAGKGTLQEFPPSRTLARWTHDGGDLVPSVSTGGPPAGPAAKALLMVWPDMAPLGERADILSFVGASVATDVTLAGQVTLSGRVASTLDSVDVFARLLDLGPDGKAHLILRGQVRLDLDPTERIDDDAAVSRGLLPFSVDLTHTAYVLKTGHRLLLHVFGSDYPEFTANGGAGVDPWLVETVPSGIHVLELGSETGAVLEFRVLGTADQLGAAFSPHRS</sequence>
<dbReference type="PANTHER" id="PTHR43056:SF10">
    <property type="entry name" value="COCE_NOND FAMILY, PUTATIVE (AFU_ORTHOLOGUE AFUA_7G00600)-RELATED"/>
    <property type="match status" value="1"/>
</dbReference>
<dbReference type="OrthoDB" id="9806163at2"/>
<organism evidence="3 4">
    <name type="scientific">Xanthomonas hyacinthi</name>
    <dbReference type="NCBI Taxonomy" id="56455"/>
    <lineage>
        <taxon>Bacteria</taxon>
        <taxon>Pseudomonadati</taxon>
        <taxon>Pseudomonadota</taxon>
        <taxon>Gammaproteobacteria</taxon>
        <taxon>Lysobacterales</taxon>
        <taxon>Lysobacteraceae</taxon>
        <taxon>Xanthomonas</taxon>
    </lineage>
</organism>
<name>A0A2S7F325_9XANT</name>
<dbReference type="Gene3D" id="2.60.120.260">
    <property type="entry name" value="Galactose-binding domain-like"/>
    <property type="match status" value="1"/>
</dbReference>
<dbReference type="Proteomes" id="UP000238261">
    <property type="component" value="Unassembled WGS sequence"/>
</dbReference>
<dbReference type="SMART" id="SM00939">
    <property type="entry name" value="PepX_C"/>
    <property type="match status" value="1"/>
</dbReference>
<dbReference type="Pfam" id="PF08530">
    <property type="entry name" value="PepX_C"/>
    <property type="match status" value="1"/>
</dbReference>
<dbReference type="GO" id="GO:0008239">
    <property type="term" value="F:dipeptidyl-peptidase activity"/>
    <property type="evidence" value="ECO:0007669"/>
    <property type="project" value="InterPro"/>
</dbReference>
<evidence type="ECO:0000259" key="2">
    <source>
        <dbReference type="SMART" id="SM00939"/>
    </source>
</evidence>
<dbReference type="InterPro" id="IPR000383">
    <property type="entry name" value="Xaa-Pro-like_dom"/>
</dbReference>
<dbReference type="Gene3D" id="3.40.50.1820">
    <property type="entry name" value="alpha/beta hydrolase"/>
    <property type="match status" value="1"/>
</dbReference>